<dbReference type="InterPro" id="IPR036291">
    <property type="entry name" value="NAD(P)-bd_dom_sf"/>
</dbReference>
<dbReference type="InterPro" id="IPR026055">
    <property type="entry name" value="FAR"/>
</dbReference>
<dbReference type="InterPro" id="IPR013120">
    <property type="entry name" value="FAR_NAD-bd"/>
</dbReference>
<dbReference type="PANTHER" id="PTHR11011:SF99">
    <property type="entry name" value="FATTY ACYL-COA REDUCTASE 3"/>
    <property type="match status" value="1"/>
</dbReference>
<organism evidence="7 8">
    <name type="scientific">Vitis vinifera</name>
    <name type="common">Grape</name>
    <dbReference type="NCBI Taxonomy" id="29760"/>
    <lineage>
        <taxon>Eukaryota</taxon>
        <taxon>Viridiplantae</taxon>
        <taxon>Streptophyta</taxon>
        <taxon>Embryophyta</taxon>
        <taxon>Tracheophyta</taxon>
        <taxon>Spermatophyta</taxon>
        <taxon>Magnoliopsida</taxon>
        <taxon>eudicotyledons</taxon>
        <taxon>Gunneridae</taxon>
        <taxon>Pentapetalae</taxon>
        <taxon>rosids</taxon>
        <taxon>Vitales</taxon>
        <taxon>Vitaceae</taxon>
        <taxon>Viteae</taxon>
        <taxon>Vitis</taxon>
    </lineage>
</organism>
<dbReference type="Pfam" id="PF03015">
    <property type="entry name" value="Sterile"/>
    <property type="match status" value="1"/>
</dbReference>
<comment type="caution">
    <text evidence="7">The sequence shown here is derived from an EMBL/GenBank/DDBJ whole genome shotgun (WGS) entry which is preliminary data.</text>
</comment>
<comment type="catalytic activity">
    <reaction evidence="4">
        <text>a long-chain fatty acyl-CoA + 2 NADPH + 2 H(+) = a long-chain primary fatty alcohol + 2 NADP(+) + CoA</text>
        <dbReference type="Rhea" id="RHEA:52716"/>
        <dbReference type="ChEBI" id="CHEBI:15378"/>
        <dbReference type="ChEBI" id="CHEBI:57287"/>
        <dbReference type="ChEBI" id="CHEBI:57783"/>
        <dbReference type="ChEBI" id="CHEBI:58349"/>
        <dbReference type="ChEBI" id="CHEBI:77396"/>
        <dbReference type="ChEBI" id="CHEBI:83139"/>
        <dbReference type="EC" id="1.2.1.84"/>
    </reaction>
</comment>
<keyword evidence="4" id="KW-0560">Oxidoreductase</keyword>
<keyword evidence="2 4" id="KW-0444">Lipid biosynthesis</keyword>
<protein>
    <recommendedName>
        <fullName evidence="4">Fatty acyl-CoA reductase</fullName>
        <ecNumber evidence="4">1.2.1.84</ecNumber>
    </recommendedName>
</protein>
<evidence type="ECO:0000256" key="3">
    <source>
        <dbReference type="ARBA" id="ARBA00023098"/>
    </source>
</evidence>
<accession>A0A438F2Y5</accession>
<evidence type="ECO:0000256" key="4">
    <source>
        <dbReference type="RuleBase" id="RU363097"/>
    </source>
</evidence>
<evidence type="ECO:0000259" key="5">
    <source>
        <dbReference type="Pfam" id="PF03015"/>
    </source>
</evidence>
<dbReference type="AlphaFoldDB" id="A0A438F2Y5"/>
<feature type="domain" description="Thioester reductase (TE)" evidence="6">
    <location>
        <begin position="17"/>
        <end position="398"/>
    </location>
</feature>
<dbReference type="GO" id="GO:0102965">
    <property type="term" value="F:alcohol-forming long-chain fatty acyl-CoA reductase activity"/>
    <property type="evidence" value="ECO:0007669"/>
    <property type="project" value="UniProtKB-EC"/>
</dbReference>
<name>A0A438F2Y5_VITVI</name>
<dbReference type="PANTHER" id="PTHR11011">
    <property type="entry name" value="MALE STERILITY PROTEIN 2-RELATED"/>
    <property type="match status" value="1"/>
</dbReference>
<dbReference type="SUPFAM" id="SSF51735">
    <property type="entry name" value="NAD(P)-binding Rossmann-fold domains"/>
    <property type="match status" value="1"/>
</dbReference>
<evidence type="ECO:0000313" key="7">
    <source>
        <dbReference type="EMBL" id="RVW54335.1"/>
    </source>
</evidence>
<comment type="similarity">
    <text evidence="1 4">Belongs to the fatty acyl-CoA reductase family.</text>
</comment>
<gene>
    <name evidence="7" type="primary">FAR_1</name>
    <name evidence="7" type="ORF">CK203_068488</name>
</gene>
<evidence type="ECO:0000256" key="1">
    <source>
        <dbReference type="ARBA" id="ARBA00005928"/>
    </source>
</evidence>
<proteinExistence type="inferred from homology"/>
<dbReference type="Gene3D" id="3.40.50.720">
    <property type="entry name" value="NAD(P)-binding Rossmann-like Domain"/>
    <property type="match status" value="1"/>
</dbReference>
<dbReference type="CDD" id="cd09071">
    <property type="entry name" value="FAR_C"/>
    <property type="match status" value="1"/>
</dbReference>
<keyword evidence="3 4" id="KW-0443">Lipid metabolism</keyword>
<feature type="domain" description="Fatty acyl-CoA reductase C-terminal" evidence="5">
    <location>
        <begin position="473"/>
        <end position="570"/>
    </location>
</feature>
<dbReference type="GO" id="GO:0080019">
    <property type="term" value="F:alcohol-forming very long-chain fatty acyl-CoA reductase activity"/>
    <property type="evidence" value="ECO:0007669"/>
    <property type="project" value="InterPro"/>
</dbReference>
<comment type="function">
    <text evidence="4">Catalyzes the reduction of fatty acyl-CoA to fatty alcohols.</text>
</comment>
<dbReference type="GO" id="GO:0006629">
    <property type="term" value="P:lipid metabolic process"/>
    <property type="evidence" value="ECO:0007669"/>
    <property type="project" value="UniProtKB-KW"/>
</dbReference>
<evidence type="ECO:0000259" key="6">
    <source>
        <dbReference type="Pfam" id="PF07993"/>
    </source>
</evidence>
<reference evidence="7 8" key="1">
    <citation type="journal article" date="2018" name="PLoS Genet.">
        <title>Population sequencing reveals clonal diversity and ancestral inbreeding in the grapevine cultivar Chardonnay.</title>
        <authorList>
            <person name="Roach M.J."/>
            <person name="Johnson D.L."/>
            <person name="Bohlmann J."/>
            <person name="van Vuuren H.J."/>
            <person name="Jones S.J."/>
            <person name="Pretorius I.S."/>
            <person name="Schmidt S.A."/>
            <person name="Borneman A.R."/>
        </authorList>
    </citation>
    <scope>NUCLEOTIDE SEQUENCE [LARGE SCALE GENOMIC DNA]</scope>
    <source>
        <strain evidence="8">cv. Chardonnay</strain>
        <tissue evidence="7">Leaf</tissue>
    </source>
</reference>
<dbReference type="InterPro" id="IPR033640">
    <property type="entry name" value="FAR_C"/>
</dbReference>
<sequence length="570" mass="64543">MELGSIVEFLENKSILVTGATGFLAKIFVERILRTQPNVKKLFLLLRAGDTKSATQRLHNEVIGKELFWVLREKWASDFNSFVSKKLTPVPGDISCDDLGVTDSNLREEMWREVDIVVNLAATTNFDERYDVALGINALGARHVLDFAKKCVKIKMLLHVSTGWYMFGHFQNGSGLGVFSAAYVAGEQSGLILEQPFQMGETLNGTFGLDIEEEKKLMEERLDELQSEGATREAVTLAMKDFGIQRCPMGRAAHFGPWPGIPKYRAGQVNTIQYCSDPSRHGPKEQAVLGLRKQPVGPLCPFKFLYRAKMHGWPNTYVFTKAMGEMLLGHLKENLPLVILRPTIVSSTYKEPFPGWVEGIRTIDSFAVGYGKGRLTFFLGDIEAIVDVIPADMVVNSMIVAMAAHANQPCEVIYQVGSSVKNPVRYSNLQDFGLRYFTKNPWINKDGKAVKVGKVTVLSTMDSFHRYMALRYLLLLKGLQFVNTAFCQYFRGTYTDLNRRIKFLLRLIELYKPYLFFKGVFDDMNTEKLRMAVRASGAEADLFYFDPKCIDWEDYFMNIHIPGAVKYVFK</sequence>
<evidence type="ECO:0000313" key="8">
    <source>
        <dbReference type="Proteomes" id="UP000288805"/>
    </source>
</evidence>
<dbReference type="Proteomes" id="UP000288805">
    <property type="component" value="Unassembled WGS sequence"/>
</dbReference>
<dbReference type="EC" id="1.2.1.84" evidence="4"/>
<dbReference type="CDD" id="cd05236">
    <property type="entry name" value="FAR-N_SDR_e"/>
    <property type="match status" value="1"/>
</dbReference>
<dbReference type="Pfam" id="PF07993">
    <property type="entry name" value="NAD_binding_4"/>
    <property type="match status" value="1"/>
</dbReference>
<dbReference type="EMBL" id="QGNW01001128">
    <property type="protein sequence ID" value="RVW54335.1"/>
    <property type="molecule type" value="Genomic_DNA"/>
</dbReference>
<keyword evidence="4" id="KW-0521">NADP</keyword>
<evidence type="ECO:0000256" key="2">
    <source>
        <dbReference type="ARBA" id="ARBA00022516"/>
    </source>
</evidence>